<gene>
    <name evidence="1" type="ORF">BDD30_3750</name>
</gene>
<dbReference type="Proteomes" id="UP000280955">
    <property type="component" value="Unassembled WGS sequence"/>
</dbReference>
<name>A0ABX9SLW2_9GAMM</name>
<reference evidence="1 2" key="1">
    <citation type="submission" date="2018-10" db="EMBL/GenBank/DDBJ databases">
        <title>Genomic Encyclopedia of Archaeal and Bacterial Type Strains, Phase II (KMG-II): from individual species to whole genera.</title>
        <authorList>
            <person name="Goeker M."/>
        </authorList>
    </citation>
    <scope>NUCLEOTIDE SEQUENCE [LARGE SCALE GENOMIC DNA]</scope>
    <source>
        <strain evidence="1 2">DSM 15149</strain>
    </source>
</reference>
<dbReference type="EMBL" id="RBLJ01000004">
    <property type="protein sequence ID" value="RKS57109.1"/>
    <property type="molecule type" value="Genomic_DNA"/>
</dbReference>
<evidence type="ECO:0000313" key="1">
    <source>
        <dbReference type="EMBL" id="RKS57109.1"/>
    </source>
</evidence>
<keyword evidence="2" id="KW-1185">Reference proteome</keyword>
<organism evidence="1 2">
    <name type="scientific">Photorhabdus asymbiotica</name>
    <dbReference type="NCBI Taxonomy" id="291112"/>
    <lineage>
        <taxon>Bacteria</taxon>
        <taxon>Pseudomonadati</taxon>
        <taxon>Pseudomonadota</taxon>
        <taxon>Gammaproteobacteria</taxon>
        <taxon>Enterobacterales</taxon>
        <taxon>Morganellaceae</taxon>
        <taxon>Photorhabdus</taxon>
    </lineage>
</organism>
<proteinExistence type="predicted"/>
<accession>A0ABX9SLW2</accession>
<protein>
    <recommendedName>
        <fullName evidence="3">Secreted protein</fullName>
    </recommendedName>
</protein>
<evidence type="ECO:0000313" key="2">
    <source>
        <dbReference type="Proteomes" id="UP000280955"/>
    </source>
</evidence>
<evidence type="ECO:0008006" key="3">
    <source>
        <dbReference type="Google" id="ProtNLM"/>
    </source>
</evidence>
<sequence length="152" mass="17362">MEGCIPFILQVAALLAAFTHPSHIVIYAPGDSFTCRRAATRNLLGIYPLSFKLPLCWLHSLTPVTELSMLPGIRSLAVAMHLEIHKVYISLIYRQLFEFIPRTAITGDHSNRSNGSPRSRLIRLRRFIIRRPCIHNRIDPLPGFFHFITTNE</sequence>
<comment type="caution">
    <text evidence="1">The sequence shown here is derived from an EMBL/GenBank/DDBJ whole genome shotgun (WGS) entry which is preliminary data.</text>
</comment>